<evidence type="ECO:0000259" key="3">
    <source>
        <dbReference type="PROSITE" id="PS50994"/>
    </source>
</evidence>
<reference evidence="4" key="2">
    <citation type="submission" date="2015-02" db="UniProtKB">
        <authorList>
            <consortium name="EnsemblMetazoa"/>
        </authorList>
    </citation>
    <scope>IDENTIFICATION</scope>
</reference>
<organism evidence="4 5">
    <name type="scientific">Strigamia maritima</name>
    <name type="common">European centipede</name>
    <name type="synonym">Geophilus maritimus</name>
    <dbReference type="NCBI Taxonomy" id="126957"/>
    <lineage>
        <taxon>Eukaryota</taxon>
        <taxon>Metazoa</taxon>
        <taxon>Ecdysozoa</taxon>
        <taxon>Arthropoda</taxon>
        <taxon>Myriapoda</taxon>
        <taxon>Chilopoda</taxon>
        <taxon>Pleurostigmophora</taxon>
        <taxon>Geophilomorpha</taxon>
        <taxon>Linotaeniidae</taxon>
        <taxon>Strigamia</taxon>
    </lineage>
</organism>
<evidence type="ECO:0000313" key="5">
    <source>
        <dbReference type="Proteomes" id="UP000014500"/>
    </source>
</evidence>
<dbReference type="EC" id="2.7.7.49" evidence="1"/>
<evidence type="ECO:0000256" key="1">
    <source>
        <dbReference type="ARBA" id="ARBA00012493"/>
    </source>
</evidence>
<sequence length="564" mass="64632">MLVFFNPTYEEELDDSGNGFKAVIPRALVKRALFTCHGHPLSGHAGRSKTLDRAKLLYYWPGMDRDTRIYVKACRHCQQYKPSQQKKCAGPYTPHNMTTPWEVMCIDLMGPKPASRSQFKWILVIIDQCTKFIELFALSKATSTKIVDKINEVACRFRHPDKIISDNGPQFISTIYKQFCAKRHITVKHTSTYHPQANQTERANRDIKMMLAIYTDVHSQWPRYLNEFAYSQRTRKSEATGYTPLLLNTGRTVPLPFDPRVVRDAGNRLDSNNPEIFVQKLMDTLRRAHQDMYEKVADNYERHKRIHENKYYICEFQVMDLVWKRTHILSDAESGITSGFAPKRDGPWGITKVHGGGAYQLRRISDGKIESSINIKDLSPYVPEYPLEQWTEDQMEGTDSPHETPGWMGTPVSSNVSDDIPLVDEPMEVDTVPSQDTTKPLTKSQKQRRRKVKKQAAKEAEQLVPKPVDPPVVEPVRRVHGNGLETLVSTISLPSCRDINFLSQSPWMCPITLTSEISKHSCQTLRFKSLSTIVTQCSRKFSTFGKIVRNSFTVFIHMIFDGLE</sequence>
<dbReference type="EMBL" id="JH430613">
    <property type="status" value="NOT_ANNOTATED_CDS"/>
    <property type="molecule type" value="Genomic_DNA"/>
</dbReference>
<dbReference type="Proteomes" id="UP000014500">
    <property type="component" value="Unassembled WGS sequence"/>
</dbReference>
<dbReference type="GO" id="GO:0003676">
    <property type="term" value="F:nucleic acid binding"/>
    <property type="evidence" value="ECO:0007669"/>
    <property type="project" value="InterPro"/>
</dbReference>
<evidence type="ECO:0000256" key="2">
    <source>
        <dbReference type="SAM" id="MobiDB-lite"/>
    </source>
</evidence>
<dbReference type="eggNOG" id="KOG0017">
    <property type="taxonomic scope" value="Eukaryota"/>
</dbReference>
<keyword evidence="5" id="KW-1185">Reference proteome</keyword>
<feature type="domain" description="Integrase catalytic" evidence="3">
    <location>
        <begin position="96"/>
        <end position="252"/>
    </location>
</feature>
<dbReference type="Gene3D" id="1.10.340.70">
    <property type="match status" value="1"/>
</dbReference>
<dbReference type="GO" id="GO:0015074">
    <property type="term" value="P:DNA integration"/>
    <property type="evidence" value="ECO:0007669"/>
    <property type="project" value="InterPro"/>
</dbReference>
<dbReference type="SUPFAM" id="SSF53098">
    <property type="entry name" value="Ribonuclease H-like"/>
    <property type="match status" value="1"/>
</dbReference>
<dbReference type="Gene3D" id="3.30.420.10">
    <property type="entry name" value="Ribonuclease H-like superfamily/Ribonuclease H"/>
    <property type="match status" value="1"/>
</dbReference>
<feature type="compositionally biased region" description="Basic residues" evidence="2">
    <location>
        <begin position="445"/>
        <end position="455"/>
    </location>
</feature>
<dbReference type="FunFam" id="1.10.340.70:FF:000001">
    <property type="entry name" value="Retrovirus-related Pol polyprotein from transposon gypsy-like Protein"/>
    <property type="match status" value="1"/>
</dbReference>
<evidence type="ECO:0000313" key="4">
    <source>
        <dbReference type="EnsemblMetazoa" id="SMAR001521-PA"/>
    </source>
</evidence>
<dbReference type="PROSITE" id="PS50994">
    <property type="entry name" value="INTEGRASE"/>
    <property type="match status" value="1"/>
</dbReference>
<dbReference type="InterPro" id="IPR036397">
    <property type="entry name" value="RNaseH_sf"/>
</dbReference>
<dbReference type="Pfam" id="PF17921">
    <property type="entry name" value="Integrase_H2C2"/>
    <property type="match status" value="1"/>
</dbReference>
<proteinExistence type="predicted"/>
<dbReference type="PhylomeDB" id="T1IKR7"/>
<dbReference type="InterPro" id="IPR050951">
    <property type="entry name" value="Retrovirus_Pol_polyprotein"/>
</dbReference>
<protein>
    <recommendedName>
        <fullName evidence="1">RNA-directed DNA polymerase</fullName>
        <ecNumber evidence="1">2.7.7.49</ecNumber>
    </recommendedName>
</protein>
<feature type="compositionally biased region" description="Polar residues" evidence="2">
    <location>
        <begin position="432"/>
        <end position="444"/>
    </location>
</feature>
<dbReference type="EnsemblMetazoa" id="SMAR001521-RA">
    <property type="protein sequence ID" value="SMAR001521-PA"/>
    <property type="gene ID" value="SMAR001521"/>
</dbReference>
<dbReference type="PANTHER" id="PTHR37984:SF5">
    <property type="entry name" value="PROTEIN NYNRIN-LIKE"/>
    <property type="match status" value="1"/>
</dbReference>
<accession>T1IKR7</accession>
<dbReference type="HOGENOM" id="CLU_000384_6_5_1"/>
<dbReference type="InterPro" id="IPR001584">
    <property type="entry name" value="Integrase_cat-core"/>
</dbReference>
<dbReference type="InterPro" id="IPR012337">
    <property type="entry name" value="RNaseH-like_sf"/>
</dbReference>
<dbReference type="InterPro" id="IPR041588">
    <property type="entry name" value="Integrase_H2C2"/>
</dbReference>
<dbReference type="OMA" id="KRPACEY"/>
<reference evidence="5" key="1">
    <citation type="submission" date="2011-05" db="EMBL/GenBank/DDBJ databases">
        <authorList>
            <person name="Richards S.R."/>
            <person name="Qu J."/>
            <person name="Jiang H."/>
            <person name="Jhangiani S.N."/>
            <person name="Agravi P."/>
            <person name="Goodspeed R."/>
            <person name="Gross S."/>
            <person name="Mandapat C."/>
            <person name="Jackson L."/>
            <person name="Mathew T."/>
            <person name="Pu L."/>
            <person name="Thornton R."/>
            <person name="Saada N."/>
            <person name="Wilczek-Boney K.B."/>
            <person name="Lee S."/>
            <person name="Kovar C."/>
            <person name="Wu Y."/>
            <person name="Scherer S.E."/>
            <person name="Worley K.C."/>
            <person name="Muzny D.M."/>
            <person name="Gibbs R."/>
        </authorList>
    </citation>
    <scope>NUCLEOTIDE SEQUENCE</scope>
    <source>
        <strain evidence="5">Brora</strain>
    </source>
</reference>
<dbReference type="Pfam" id="PF00665">
    <property type="entry name" value="rve"/>
    <property type="match status" value="1"/>
</dbReference>
<dbReference type="AlphaFoldDB" id="T1IKR7"/>
<feature type="region of interest" description="Disordered" evidence="2">
    <location>
        <begin position="428"/>
        <end position="469"/>
    </location>
</feature>
<dbReference type="STRING" id="126957.T1IKR7"/>
<name>T1IKR7_STRMM</name>
<dbReference type="PANTHER" id="PTHR37984">
    <property type="entry name" value="PROTEIN CBG26694"/>
    <property type="match status" value="1"/>
</dbReference>
<dbReference type="GO" id="GO:0003964">
    <property type="term" value="F:RNA-directed DNA polymerase activity"/>
    <property type="evidence" value="ECO:0007669"/>
    <property type="project" value="UniProtKB-EC"/>
</dbReference>